<proteinExistence type="predicted"/>
<dbReference type="OrthoDB" id="10068428at2759"/>
<feature type="compositionally biased region" description="Pro residues" evidence="10">
    <location>
        <begin position="1073"/>
        <end position="1083"/>
    </location>
</feature>
<dbReference type="SMART" id="SM00333">
    <property type="entry name" value="TUDOR"/>
    <property type="match status" value="1"/>
</dbReference>
<evidence type="ECO:0000256" key="8">
    <source>
        <dbReference type="ARBA" id="ARBA00023242"/>
    </source>
</evidence>
<dbReference type="SMART" id="SM01014">
    <property type="entry name" value="ARID"/>
    <property type="match status" value="1"/>
</dbReference>
<evidence type="ECO:0000256" key="10">
    <source>
        <dbReference type="SAM" id="MobiDB-lite"/>
    </source>
</evidence>
<dbReference type="Proteomes" id="UP000440578">
    <property type="component" value="Unassembled WGS sequence"/>
</dbReference>
<keyword evidence="1" id="KW-1017">Isopeptide bond</keyword>
<feature type="coiled-coil region" evidence="9">
    <location>
        <begin position="1499"/>
        <end position="1526"/>
    </location>
</feature>
<evidence type="ECO:0000256" key="4">
    <source>
        <dbReference type="ARBA" id="ARBA00022853"/>
    </source>
</evidence>
<dbReference type="SUPFAM" id="SSF54160">
    <property type="entry name" value="Chromo domain-like"/>
    <property type="match status" value="1"/>
</dbReference>
<dbReference type="PANTHER" id="PTHR13964:SF27">
    <property type="entry name" value="HAT-TRICK, ISOFORM D"/>
    <property type="match status" value="1"/>
</dbReference>
<dbReference type="InterPro" id="IPR002999">
    <property type="entry name" value="Tudor"/>
</dbReference>
<feature type="compositionally biased region" description="Basic residues" evidence="10">
    <location>
        <begin position="555"/>
        <end position="566"/>
    </location>
</feature>
<dbReference type="Pfam" id="PF11717">
    <property type="entry name" value="Tudor-knot"/>
    <property type="match status" value="1"/>
</dbReference>
<keyword evidence="9" id="KW-0175">Coiled coil</keyword>
<keyword evidence="8" id="KW-0539">Nucleus</keyword>
<feature type="compositionally biased region" description="Low complexity" evidence="10">
    <location>
        <begin position="867"/>
        <end position="890"/>
    </location>
</feature>
<evidence type="ECO:0000256" key="6">
    <source>
        <dbReference type="ARBA" id="ARBA00023125"/>
    </source>
</evidence>
<feature type="region of interest" description="Disordered" evidence="10">
    <location>
        <begin position="273"/>
        <end position="301"/>
    </location>
</feature>
<feature type="compositionally biased region" description="Polar residues" evidence="10">
    <location>
        <begin position="401"/>
        <end position="413"/>
    </location>
</feature>
<dbReference type="GO" id="GO:0006325">
    <property type="term" value="P:chromatin organization"/>
    <property type="evidence" value="ECO:0007669"/>
    <property type="project" value="UniProtKB-KW"/>
</dbReference>
<dbReference type="Pfam" id="PF01388">
    <property type="entry name" value="ARID"/>
    <property type="match status" value="1"/>
</dbReference>
<dbReference type="Gene3D" id="2.30.30.140">
    <property type="match status" value="3"/>
</dbReference>
<dbReference type="PROSITE" id="PS51011">
    <property type="entry name" value="ARID"/>
    <property type="match status" value="1"/>
</dbReference>
<feature type="compositionally biased region" description="Low complexity" evidence="10">
    <location>
        <begin position="690"/>
        <end position="724"/>
    </location>
</feature>
<accession>A0A6A4V141</accession>
<feature type="compositionally biased region" description="Basic and acidic residues" evidence="10">
    <location>
        <begin position="452"/>
        <end position="504"/>
    </location>
</feature>
<evidence type="ECO:0000256" key="3">
    <source>
        <dbReference type="ARBA" id="ARBA00022843"/>
    </source>
</evidence>
<feature type="region of interest" description="Disordered" evidence="10">
    <location>
        <begin position="1533"/>
        <end position="1563"/>
    </location>
</feature>
<protein>
    <submittedName>
        <fullName evidence="12">AT-rich interactive domain-containing protein 4B</fullName>
    </submittedName>
</protein>
<dbReference type="Pfam" id="PF08169">
    <property type="entry name" value="RBB1NT"/>
    <property type="match status" value="1"/>
</dbReference>
<dbReference type="GO" id="GO:0000976">
    <property type="term" value="F:transcription cis-regulatory region binding"/>
    <property type="evidence" value="ECO:0007669"/>
    <property type="project" value="TreeGrafter"/>
</dbReference>
<evidence type="ECO:0000256" key="7">
    <source>
        <dbReference type="ARBA" id="ARBA00023163"/>
    </source>
</evidence>
<dbReference type="CDD" id="cd20104">
    <property type="entry name" value="MBT_PHF20L1-like"/>
    <property type="match status" value="1"/>
</dbReference>
<evidence type="ECO:0000259" key="11">
    <source>
        <dbReference type="PROSITE" id="PS51011"/>
    </source>
</evidence>
<feature type="compositionally biased region" description="Low complexity" evidence="10">
    <location>
        <begin position="788"/>
        <end position="800"/>
    </location>
</feature>
<feature type="region of interest" description="Disordered" evidence="10">
    <location>
        <begin position="679"/>
        <end position="971"/>
    </location>
</feature>
<feature type="domain" description="ARID" evidence="11">
    <location>
        <begin position="300"/>
        <end position="392"/>
    </location>
</feature>
<keyword evidence="13" id="KW-1185">Reference proteome</keyword>
<feature type="compositionally biased region" description="Low complexity" evidence="10">
    <location>
        <begin position="944"/>
        <end position="954"/>
    </location>
</feature>
<feature type="region of interest" description="Disordered" evidence="10">
    <location>
        <begin position="401"/>
        <end position="586"/>
    </location>
</feature>
<dbReference type="CDD" id="cd16100">
    <property type="entry name" value="ARID"/>
    <property type="match status" value="1"/>
</dbReference>
<dbReference type="InterPro" id="IPR016197">
    <property type="entry name" value="Chromo-like_dom_sf"/>
</dbReference>
<sequence length="1563" mass="168349">MARIQADDPAYPAYLEVGTEVSAKYRGAFCEAKVRKVVKQVKAKVNLKFNMGTVVVSDEHIKGRLHVGSSVEVKHPDKGQYFEGVVVKIFDTSQYTVVFDDGDITTLRRTSLCLKSGRHFTEAESLDHLPLTHPEHFSNPVRQRRRGNASQSDDSSESDSDSDTEGSPTKRAARKTSDWLMMVGKVVSVEMDNNKKKKDNWFPALVVAPTAQIDARRDFLVRSFQDGRYYTVPKKETGAFQRDFVPKNNNSLKTAIDKAVHYLDRDELPPHWDRDALFGTNDSETNTTASDSESSDEESREEKDHFVAQLYKFMDDRGTPINRAPTVGARDLDLHRLWKVVQRQGGYNKVTNQNVWKTVGTRLTQDSSSPVNTNSVKVAYKRYLLHFEEFQRKLGCTLVSHTRGTKVRSSSGRSLIRERDRTASSGIKEEPSTPVTPAAKSRKKATPAGGSEAERKRAASLERRATGKKNDVKDVKKEPPEEQPKTEEKDAETKSLRARNKESESASSASPAPSDKSDKASSSSSAAPAPAKKPRERRPSFRETKGSPAPGAAARPRRLAARRRRRQESAAAAAPSRGAKTSRPTMMSEYSVGENYREWLSGPETLPPYVDVQVGDKVSVLYKINSKKERTIYEAKVLQVDPVSPVRRYFIHYLNWNKRYDEWVKRNRIIENLSWAPTRARRNSRVETKPAATAAASAAGSVPSPSGGRRGRSPVVQSAPAASSTRGSTPASDVARSPGSSGRAAVRQSAERDRKTTRKGTPAPSDSEPEPAEGADDGAAARRRLARQRSTTSASRTGADAADDDGKTTPTRRGSRRVRKRDSETPVKSAASPSATRGEEDSNASAERTEQAGSDEGAAPKPRQAEADSTSDASAPAPASAAAAAAPADTRSSVSDIYEFTDECEDGFPARDASSKLKNVINTRRAARPGQTPSPRRPAKKRAASASPSPSSRAEPPLSTTGTVITPKLTVTKLTDFQLSRVTLVKASSVKPVTLPPPPRLQPAPQVLGAAEYKPAPLPGPAGRASSEPAQPLLPRAEPVRTPPPAAAKGLQPTPMAVVRPPVPAQAAAAVPQKPPVPRPTPVSVPGSSSAPVPAPAPSSAAAKTTVSAPAPAPAPTPVPASVSAPTKAPSAAAPPPSVSVAPPPAARAATPPPAPAAAASDSGSPGGREPTARWRHEPDSERRVAALSSPAKSSAGSGCDLTCRETIPGSPERVEGPGRPASAASDRMEMPFASLPSGVRPAAETERARRDGHEEPVRPKVESERLRREEPRPKVETDRPRPKPEAERVRPKPEPERPRAKAEESGRPRPELERTPAARREEAERVRREGAEEGRRERAVASAPDSPEGSEFSSKRGSAQVTPGGGRSPVSSEGEASPGTGAGAADAARPPASRSAAGTPSSEVNGLVASLAPASLPAGRGLRQQPPAPAAAEDDEPTSKRRRTRRRRRRISARSGKGVSDSDDLNDRSNGDRGDADPEARRAEKAYKYNFMVTFDDAADRQTRIQVLTEQIDKLRDRYSTVKAELGRVHRRIKKLKKKQRDTPAPPPESSVKKLRPSFVTP</sequence>
<feature type="compositionally biased region" description="Basic and acidic residues" evidence="10">
    <location>
        <begin position="1466"/>
        <end position="1484"/>
    </location>
</feature>
<feature type="compositionally biased region" description="Low complexity" evidence="10">
    <location>
        <begin position="569"/>
        <end position="579"/>
    </location>
</feature>
<feature type="compositionally biased region" description="Low complexity" evidence="10">
    <location>
        <begin position="1410"/>
        <end position="1419"/>
    </location>
</feature>
<keyword evidence="5" id="KW-0805">Transcription regulation</keyword>
<feature type="compositionally biased region" description="Low complexity" evidence="10">
    <location>
        <begin position="505"/>
        <end position="530"/>
    </location>
</feature>
<dbReference type="Gene3D" id="1.10.150.60">
    <property type="entry name" value="ARID DNA-binding domain"/>
    <property type="match status" value="1"/>
</dbReference>
<dbReference type="CDD" id="cd20390">
    <property type="entry name" value="Tudor_ARID4_rpt2"/>
    <property type="match status" value="1"/>
</dbReference>
<feature type="compositionally biased region" description="Basic and acidic residues" evidence="10">
    <location>
        <begin position="1171"/>
        <end position="1185"/>
    </location>
</feature>
<evidence type="ECO:0000256" key="9">
    <source>
        <dbReference type="SAM" id="Coils"/>
    </source>
</evidence>
<evidence type="ECO:0000313" key="13">
    <source>
        <dbReference type="Proteomes" id="UP000440578"/>
    </source>
</evidence>
<dbReference type="GO" id="GO:0005634">
    <property type="term" value="C:nucleus"/>
    <property type="evidence" value="ECO:0007669"/>
    <property type="project" value="TreeGrafter"/>
</dbReference>
<gene>
    <name evidence="12" type="primary">Arid4b</name>
    <name evidence="12" type="ORF">FJT64_014663</name>
</gene>
<evidence type="ECO:0000256" key="5">
    <source>
        <dbReference type="ARBA" id="ARBA00023015"/>
    </source>
</evidence>
<dbReference type="GO" id="GO:0005694">
    <property type="term" value="C:chromosome"/>
    <property type="evidence" value="ECO:0007669"/>
    <property type="project" value="UniProtKB-ARBA"/>
</dbReference>
<dbReference type="SUPFAM" id="SSF63748">
    <property type="entry name" value="Tudor/PWWP/MBT"/>
    <property type="match status" value="1"/>
</dbReference>
<feature type="compositionally biased region" description="Low complexity" evidence="10">
    <location>
        <begin position="1053"/>
        <end position="1072"/>
    </location>
</feature>
<feature type="compositionally biased region" description="Polar residues" evidence="10">
    <location>
        <begin position="1352"/>
        <end position="1362"/>
    </location>
</feature>
<keyword evidence="4" id="KW-0156">Chromatin regulator</keyword>
<dbReference type="InterPro" id="IPR036431">
    <property type="entry name" value="ARID_dom_sf"/>
</dbReference>
<feature type="region of interest" description="Disordered" evidence="10">
    <location>
        <begin position="131"/>
        <end position="174"/>
    </location>
</feature>
<evidence type="ECO:0000256" key="2">
    <source>
        <dbReference type="ARBA" id="ARBA00022553"/>
    </source>
</evidence>
<feature type="compositionally biased region" description="Acidic residues" evidence="10">
    <location>
        <begin position="154"/>
        <end position="164"/>
    </location>
</feature>
<organism evidence="12 13">
    <name type="scientific">Amphibalanus amphitrite</name>
    <name type="common">Striped barnacle</name>
    <name type="synonym">Balanus amphitrite</name>
    <dbReference type="NCBI Taxonomy" id="1232801"/>
    <lineage>
        <taxon>Eukaryota</taxon>
        <taxon>Metazoa</taxon>
        <taxon>Ecdysozoa</taxon>
        <taxon>Arthropoda</taxon>
        <taxon>Crustacea</taxon>
        <taxon>Multicrustacea</taxon>
        <taxon>Cirripedia</taxon>
        <taxon>Thoracica</taxon>
        <taxon>Thoracicalcarea</taxon>
        <taxon>Balanomorpha</taxon>
        <taxon>Balanoidea</taxon>
        <taxon>Balanidae</taxon>
        <taxon>Amphibalaninae</taxon>
        <taxon>Amphibalanus</taxon>
    </lineage>
</organism>
<dbReference type="InterPro" id="IPR012603">
    <property type="entry name" value="ARID4A/B_PWWP"/>
</dbReference>
<feature type="compositionally biased region" description="Basic and acidic residues" evidence="10">
    <location>
        <begin position="1244"/>
        <end position="1340"/>
    </location>
</feature>
<dbReference type="EMBL" id="VIIS01002223">
    <property type="protein sequence ID" value="KAF0286899.1"/>
    <property type="molecule type" value="Genomic_DNA"/>
</dbReference>
<reference evidence="12 13" key="1">
    <citation type="submission" date="2019-07" db="EMBL/GenBank/DDBJ databases">
        <title>Draft genome assembly of a fouling barnacle, Amphibalanus amphitrite (Darwin, 1854): The first reference genome for Thecostraca.</title>
        <authorList>
            <person name="Kim W."/>
        </authorList>
    </citation>
    <scope>NUCLEOTIDE SEQUENCE [LARGE SCALE GENOMIC DNA]</scope>
    <source>
        <strain evidence="12">SNU_AA5</strain>
        <tissue evidence="12">Soma without cirri and trophi</tissue>
    </source>
</reference>
<dbReference type="GO" id="GO:0006357">
    <property type="term" value="P:regulation of transcription by RNA polymerase II"/>
    <property type="evidence" value="ECO:0007669"/>
    <property type="project" value="TreeGrafter"/>
</dbReference>
<keyword evidence="6" id="KW-0238">DNA-binding</keyword>
<feature type="compositionally biased region" description="Basic and acidic residues" evidence="10">
    <location>
        <begin position="415"/>
        <end position="431"/>
    </location>
</feature>
<dbReference type="PANTHER" id="PTHR13964">
    <property type="entry name" value="RBP-RELATED"/>
    <property type="match status" value="1"/>
</dbReference>
<dbReference type="InterPro" id="IPR051232">
    <property type="entry name" value="ARID/SWI1_ChromRemod"/>
</dbReference>
<feature type="compositionally biased region" description="Low complexity" evidence="10">
    <location>
        <begin position="1084"/>
        <end position="1110"/>
    </location>
</feature>
<feature type="compositionally biased region" description="Low complexity" evidence="10">
    <location>
        <begin position="1377"/>
        <end position="1403"/>
    </location>
</feature>
<feature type="compositionally biased region" description="Low complexity" evidence="10">
    <location>
        <begin position="1120"/>
        <end position="1132"/>
    </location>
</feature>
<evidence type="ECO:0000256" key="1">
    <source>
        <dbReference type="ARBA" id="ARBA00022499"/>
    </source>
</evidence>
<evidence type="ECO:0000313" key="12">
    <source>
        <dbReference type="EMBL" id="KAF0286899.1"/>
    </source>
</evidence>
<dbReference type="SUPFAM" id="SSF46774">
    <property type="entry name" value="ARID-like"/>
    <property type="match status" value="1"/>
</dbReference>
<name>A0A6A4V141_AMPAM</name>
<keyword evidence="7" id="KW-0804">Transcription</keyword>
<feature type="compositionally biased region" description="Low complexity" evidence="10">
    <location>
        <begin position="280"/>
        <end position="292"/>
    </location>
</feature>
<feature type="region of interest" description="Disordered" evidence="10">
    <location>
        <begin position="987"/>
        <end position="1484"/>
    </location>
</feature>
<feature type="compositionally biased region" description="Acidic residues" evidence="10">
    <location>
        <begin position="767"/>
        <end position="776"/>
    </location>
</feature>
<feature type="compositionally biased region" description="Basic residues" evidence="10">
    <location>
        <begin position="1441"/>
        <end position="1453"/>
    </location>
</feature>
<keyword evidence="2" id="KW-0597">Phosphoprotein</keyword>
<dbReference type="SMART" id="SM00501">
    <property type="entry name" value="BRIGHT"/>
    <property type="match status" value="1"/>
</dbReference>
<dbReference type="InterPro" id="IPR001606">
    <property type="entry name" value="ARID_dom"/>
</dbReference>
<keyword evidence="3" id="KW-0832">Ubl conjugation</keyword>
<dbReference type="InterPro" id="IPR025995">
    <property type="entry name" value="Tudor-knot"/>
</dbReference>
<comment type="caution">
    <text evidence="12">The sequence shown here is derived from an EMBL/GenBank/DDBJ whole genome shotgun (WGS) entry which is preliminary data.</text>
</comment>
<feature type="compositionally biased region" description="Pro residues" evidence="10">
    <location>
        <begin position="1133"/>
        <end position="1156"/>
    </location>
</feature>